<evidence type="ECO:0000313" key="2">
    <source>
        <dbReference type="EMBL" id="QDG52222.1"/>
    </source>
</evidence>
<accession>A0A4Y6PV69</accession>
<feature type="domain" description="NAD(P)-binding" evidence="1">
    <location>
        <begin position="13"/>
        <end position="118"/>
    </location>
</feature>
<accession>A0A5B8Y6V4</accession>
<dbReference type="AlphaFoldDB" id="A0A4Y6PV69"/>
<dbReference type="InterPro" id="IPR016040">
    <property type="entry name" value="NAD(P)-bd_dom"/>
</dbReference>
<dbReference type="SUPFAM" id="SSF51735">
    <property type="entry name" value="NAD(P)-binding Rossmann-fold domains"/>
    <property type="match status" value="1"/>
</dbReference>
<gene>
    <name evidence="2" type="ORF">FIV42_16190</name>
</gene>
<dbReference type="Proteomes" id="UP000315995">
    <property type="component" value="Chromosome"/>
</dbReference>
<organism evidence="2 3">
    <name type="scientific">Persicimonas caeni</name>
    <dbReference type="NCBI Taxonomy" id="2292766"/>
    <lineage>
        <taxon>Bacteria</taxon>
        <taxon>Deltaproteobacteria</taxon>
        <taxon>Bradymonadales</taxon>
        <taxon>Bradymonadaceae</taxon>
        <taxon>Persicimonas</taxon>
    </lineage>
</organism>
<protein>
    <submittedName>
        <fullName evidence="2">NAD-dependent epimerase/dehydratase family protein</fullName>
    </submittedName>
</protein>
<sequence>MQDDIKDPILLTGATGFIGKHLYPRLAELGVRVRNGTRRPEESRSEQPDREWVELDVERPETLEPAMEGCRSAVYLVHQMMGGEGYRNRERAAARAFRKAAERAGVERIVYLGGVEPDAVPSRHLGSRLETGIILRGGRVSTVELRASMVIGEGSASWQIVRDLAARLPVMLLPKWTRSRSQPIYIDDVVEAIVGALALDMQGSAWFDIPGPETLTVEQILHRTARLLGHDMAGYPVPLLSPRLSSYWLRFVTGCDMYLARELVEGLKTDLVAEDHSYWERIGHTDLVGFDEAAQRATQGLEPDSLFARTYEGLVQAISSPQASP</sequence>
<dbReference type="EMBL" id="CP041186">
    <property type="protein sequence ID" value="QDG52222.1"/>
    <property type="molecule type" value="Genomic_DNA"/>
</dbReference>
<keyword evidence="3" id="KW-1185">Reference proteome</keyword>
<dbReference type="InterPro" id="IPR036291">
    <property type="entry name" value="NAD(P)-bd_dom_sf"/>
</dbReference>
<evidence type="ECO:0000313" key="3">
    <source>
        <dbReference type="Proteomes" id="UP000315995"/>
    </source>
</evidence>
<reference evidence="2 3" key="1">
    <citation type="submission" date="2019-06" db="EMBL/GenBank/DDBJ databases">
        <title>Persicimonas caeni gen. nov., sp. nov., a predatory bacterium isolated from solar saltern.</title>
        <authorList>
            <person name="Wang S."/>
        </authorList>
    </citation>
    <scope>NUCLEOTIDE SEQUENCE [LARGE SCALE GENOMIC DNA]</scope>
    <source>
        <strain evidence="2 3">YN101</strain>
    </source>
</reference>
<dbReference type="RefSeq" id="WP_141198694.1">
    <property type="nucleotide sequence ID" value="NZ_CP041186.1"/>
</dbReference>
<evidence type="ECO:0000259" key="1">
    <source>
        <dbReference type="Pfam" id="PF13460"/>
    </source>
</evidence>
<dbReference type="OrthoDB" id="9774199at2"/>
<dbReference type="Gene3D" id="3.40.50.720">
    <property type="entry name" value="NAD(P)-binding Rossmann-like Domain"/>
    <property type="match status" value="1"/>
</dbReference>
<dbReference type="PANTHER" id="PTHR43162:SF1">
    <property type="entry name" value="PRESTALK A DIFFERENTIATION PROTEIN A"/>
    <property type="match status" value="1"/>
</dbReference>
<dbReference type="InterPro" id="IPR051604">
    <property type="entry name" value="Ergot_Alk_Oxidoreductase"/>
</dbReference>
<dbReference type="PANTHER" id="PTHR43162">
    <property type="match status" value="1"/>
</dbReference>
<proteinExistence type="predicted"/>
<name>A0A4Y6PV69_PERCE</name>
<dbReference type="Pfam" id="PF13460">
    <property type="entry name" value="NAD_binding_10"/>
    <property type="match status" value="1"/>
</dbReference>